<evidence type="ECO:0000259" key="7">
    <source>
        <dbReference type="Pfam" id="PF13786"/>
    </source>
</evidence>
<sequence length="692" mass="80361">MIPAKIDSNSITMIKEKGIEAIVDWFDQHKQSFYTLGWFYLGNQQQIGELFYRSIMKANKELPRFKGETSFETWVTSIFIHTCRELYDHSRFQATEGSEPSLDLFKALDQLKVDQKEAMLLTYIKGISKEEAAQILQVSVEKMKDLLFSGIQSLKNQLGHEATFNGCKEYHKDYIDYLERTMERPKKVDFEIHIYHCQNCQEDLAAFQDVMLTLLNLSEKLATLHMPADFLGNVKDRLAEEELQRQLKNKKRNRIGLIFTGAIILLISIGFFTGTFRSLYYTWTEEDEELRAFLQHDLGERLNLEAESNGLKIKIKSAIADDVQTLVFYEVEDKKEENQYMMMNYYDGIVVENESEIMSSVTYPKYYLPDLKSKRNNERKNVYQGKISLPPLSKDDGTIKLRITKLYKLIRDSSDWPSFVLRDTMEYESGEWNFKIPVKKQPSHEYALDKETEVEGIQVRFDKLIIAPTSTILLYAIHDKQPEKRIDVLNIDKMEVNNKKVKADIIGSSFLDSQEDENWNTFQTQFDPVFGEKPMEVNIDLNSAHLTFEDPKTIELDASKKYPQTFQYVGSTISIDKLEVGQPTKVVISNHEIKNRVYESLQFRILDKDENEPSSMEGSAEGVVVDKNGVEYDTNESSFSYEKIEQPRYFVTVQSMELHHDDNGKTVIPKKLEIDGYQTTKYLDKVVKISLN</sequence>
<dbReference type="Pfam" id="PF13786">
    <property type="entry name" value="DUF4179"/>
    <property type="match status" value="1"/>
</dbReference>
<keyword evidence="4" id="KW-0804">Transcription</keyword>
<gene>
    <name evidence="8" type="ORF">JK635_16260</name>
</gene>
<keyword evidence="3" id="KW-0731">Sigma factor</keyword>
<evidence type="ECO:0000256" key="1">
    <source>
        <dbReference type="ARBA" id="ARBA00010641"/>
    </source>
</evidence>
<evidence type="ECO:0000313" key="8">
    <source>
        <dbReference type="EMBL" id="MBL4953738.1"/>
    </source>
</evidence>
<keyword evidence="9" id="KW-1185">Reference proteome</keyword>
<dbReference type="Gene3D" id="1.10.10.10">
    <property type="entry name" value="Winged helix-like DNA-binding domain superfamily/Winged helix DNA-binding domain"/>
    <property type="match status" value="1"/>
</dbReference>
<evidence type="ECO:0000259" key="6">
    <source>
        <dbReference type="Pfam" id="PF08281"/>
    </source>
</evidence>
<keyword evidence="5" id="KW-0812">Transmembrane</keyword>
<dbReference type="Gene3D" id="1.10.1740.10">
    <property type="match status" value="1"/>
</dbReference>
<dbReference type="InterPro" id="IPR013249">
    <property type="entry name" value="RNA_pol_sigma70_r4_t2"/>
</dbReference>
<feature type="domain" description="RNA polymerase sigma factor 70 region 4 type 2" evidence="6">
    <location>
        <begin position="104"/>
        <end position="148"/>
    </location>
</feature>
<dbReference type="InterPro" id="IPR036388">
    <property type="entry name" value="WH-like_DNA-bd_sf"/>
</dbReference>
<dbReference type="InterPro" id="IPR039425">
    <property type="entry name" value="RNA_pol_sigma-70-like"/>
</dbReference>
<accession>A0ABS1TQY2</accession>
<evidence type="ECO:0000256" key="5">
    <source>
        <dbReference type="SAM" id="Phobius"/>
    </source>
</evidence>
<dbReference type="PANTHER" id="PTHR43133:SF51">
    <property type="entry name" value="RNA POLYMERASE SIGMA FACTOR"/>
    <property type="match status" value="1"/>
</dbReference>
<dbReference type="EMBL" id="JAESWB010000233">
    <property type="protein sequence ID" value="MBL4953738.1"/>
    <property type="molecule type" value="Genomic_DNA"/>
</dbReference>
<dbReference type="Pfam" id="PF08281">
    <property type="entry name" value="Sigma70_r4_2"/>
    <property type="match status" value="1"/>
</dbReference>
<feature type="domain" description="DUF4179" evidence="7">
    <location>
        <begin position="249"/>
        <end position="333"/>
    </location>
</feature>
<dbReference type="RefSeq" id="WP_202654997.1">
    <property type="nucleotide sequence ID" value="NZ_JAESWB010000233.1"/>
</dbReference>
<protein>
    <submittedName>
        <fullName evidence="8">DUF4179 domain-containing protein</fullName>
    </submittedName>
</protein>
<dbReference type="InterPro" id="IPR013325">
    <property type="entry name" value="RNA_pol_sigma_r2"/>
</dbReference>
<dbReference type="InterPro" id="IPR025436">
    <property type="entry name" value="DUF4179"/>
</dbReference>
<dbReference type="SUPFAM" id="SSF88946">
    <property type="entry name" value="Sigma2 domain of RNA polymerase sigma factors"/>
    <property type="match status" value="1"/>
</dbReference>
<dbReference type="SUPFAM" id="SSF88659">
    <property type="entry name" value="Sigma3 and sigma4 domains of RNA polymerase sigma factors"/>
    <property type="match status" value="1"/>
</dbReference>
<comment type="similarity">
    <text evidence="1">Belongs to the sigma-70 factor family. ECF subfamily.</text>
</comment>
<dbReference type="Proteomes" id="UP000623967">
    <property type="component" value="Unassembled WGS sequence"/>
</dbReference>
<organism evidence="8 9">
    <name type="scientific">Neobacillus paridis</name>
    <dbReference type="NCBI Taxonomy" id="2803862"/>
    <lineage>
        <taxon>Bacteria</taxon>
        <taxon>Bacillati</taxon>
        <taxon>Bacillota</taxon>
        <taxon>Bacilli</taxon>
        <taxon>Bacillales</taxon>
        <taxon>Bacillaceae</taxon>
        <taxon>Neobacillus</taxon>
    </lineage>
</organism>
<dbReference type="PANTHER" id="PTHR43133">
    <property type="entry name" value="RNA POLYMERASE ECF-TYPE SIGMA FACTO"/>
    <property type="match status" value="1"/>
</dbReference>
<feature type="transmembrane region" description="Helical" evidence="5">
    <location>
        <begin position="255"/>
        <end position="276"/>
    </location>
</feature>
<keyword evidence="5" id="KW-1133">Transmembrane helix</keyword>
<keyword evidence="5" id="KW-0472">Membrane</keyword>
<name>A0ABS1TQY2_9BACI</name>
<proteinExistence type="inferred from homology"/>
<evidence type="ECO:0000256" key="3">
    <source>
        <dbReference type="ARBA" id="ARBA00023082"/>
    </source>
</evidence>
<keyword evidence="2" id="KW-0805">Transcription regulation</keyword>
<dbReference type="InterPro" id="IPR013324">
    <property type="entry name" value="RNA_pol_sigma_r3/r4-like"/>
</dbReference>
<evidence type="ECO:0000256" key="4">
    <source>
        <dbReference type="ARBA" id="ARBA00023163"/>
    </source>
</evidence>
<comment type="caution">
    <text evidence="8">The sequence shown here is derived from an EMBL/GenBank/DDBJ whole genome shotgun (WGS) entry which is preliminary data.</text>
</comment>
<evidence type="ECO:0000256" key="2">
    <source>
        <dbReference type="ARBA" id="ARBA00023015"/>
    </source>
</evidence>
<reference evidence="8 9" key="1">
    <citation type="submission" date="2021-01" db="EMBL/GenBank/DDBJ databases">
        <title>Genome public.</title>
        <authorList>
            <person name="Liu C."/>
            <person name="Sun Q."/>
        </authorList>
    </citation>
    <scope>NUCLEOTIDE SEQUENCE [LARGE SCALE GENOMIC DNA]</scope>
    <source>
        <strain evidence="8 9">YIM B02564</strain>
    </source>
</reference>
<evidence type="ECO:0000313" key="9">
    <source>
        <dbReference type="Proteomes" id="UP000623967"/>
    </source>
</evidence>
<dbReference type="Gene3D" id="2.60.40.1630">
    <property type="entry name" value="bacillus anthracis domain"/>
    <property type="match status" value="1"/>
</dbReference>